<dbReference type="Proteomes" id="UP000694044">
    <property type="component" value="Unassembled WGS sequence"/>
</dbReference>
<dbReference type="Pfam" id="PF01031">
    <property type="entry name" value="Dynamin_M"/>
    <property type="match status" value="1"/>
</dbReference>
<evidence type="ECO:0000256" key="2">
    <source>
        <dbReference type="ARBA" id="ARBA00023134"/>
    </source>
</evidence>
<comment type="caution">
    <text evidence="5">The sequence shown here is derived from an EMBL/GenBank/DDBJ whole genome shotgun (WGS) entry which is preliminary data.</text>
</comment>
<evidence type="ECO:0000256" key="1">
    <source>
        <dbReference type="ARBA" id="ARBA00022741"/>
    </source>
</evidence>
<dbReference type="AlphaFoldDB" id="A0A8T1V7J7"/>
<dbReference type="GO" id="GO:0005874">
    <property type="term" value="C:microtubule"/>
    <property type="evidence" value="ECO:0007669"/>
    <property type="project" value="TreeGrafter"/>
</dbReference>
<dbReference type="GO" id="GO:0005525">
    <property type="term" value="F:GTP binding"/>
    <property type="evidence" value="ECO:0007669"/>
    <property type="project" value="InterPro"/>
</dbReference>
<reference evidence="5" key="1">
    <citation type="submission" date="2021-02" db="EMBL/GenBank/DDBJ databases">
        <authorList>
            <person name="Palmer J.M."/>
        </authorList>
    </citation>
    <scope>NUCLEOTIDE SEQUENCE</scope>
    <source>
        <strain evidence="5">SCRP734</strain>
    </source>
</reference>
<proteinExistence type="predicted"/>
<dbReference type="InterPro" id="IPR022812">
    <property type="entry name" value="Dynamin"/>
</dbReference>
<feature type="region of interest" description="Disordered" evidence="3">
    <location>
        <begin position="17"/>
        <end position="62"/>
    </location>
</feature>
<feature type="domain" description="Dynamin-type G" evidence="4">
    <location>
        <begin position="90"/>
        <end position="407"/>
    </location>
</feature>
<dbReference type="InterPro" id="IPR045063">
    <property type="entry name" value="Dynamin_N"/>
</dbReference>
<dbReference type="OrthoDB" id="116917at2759"/>
<keyword evidence="2" id="KW-0342">GTP-binding</keyword>
<feature type="compositionally biased region" description="Polar residues" evidence="3">
    <location>
        <begin position="157"/>
        <end position="168"/>
    </location>
</feature>
<dbReference type="EMBL" id="JAGDFM010000592">
    <property type="protein sequence ID" value="KAG7377001.1"/>
    <property type="molecule type" value="Genomic_DNA"/>
</dbReference>
<dbReference type="PROSITE" id="PS51718">
    <property type="entry name" value="G_DYNAMIN_2"/>
    <property type="match status" value="1"/>
</dbReference>
<accession>A0A8T1V7J7</accession>
<gene>
    <name evidence="5" type="ORF">PHYPSEUDO_012338</name>
</gene>
<dbReference type="InterPro" id="IPR000375">
    <property type="entry name" value="Dynamin_stalk"/>
</dbReference>
<dbReference type="GO" id="GO:0005737">
    <property type="term" value="C:cytoplasm"/>
    <property type="evidence" value="ECO:0007669"/>
    <property type="project" value="TreeGrafter"/>
</dbReference>
<dbReference type="GO" id="GO:0016020">
    <property type="term" value="C:membrane"/>
    <property type="evidence" value="ECO:0007669"/>
    <property type="project" value="TreeGrafter"/>
</dbReference>
<dbReference type="GO" id="GO:0008017">
    <property type="term" value="F:microtubule binding"/>
    <property type="evidence" value="ECO:0007669"/>
    <property type="project" value="TreeGrafter"/>
</dbReference>
<dbReference type="GO" id="GO:0003924">
    <property type="term" value="F:GTPase activity"/>
    <property type="evidence" value="ECO:0007669"/>
    <property type="project" value="InterPro"/>
</dbReference>
<dbReference type="InterPro" id="IPR030381">
    <property type="entry name" value="G_DYNAMIN_dom"/>
</dbReference>
<evidence type="ECO:0000313" key="6">
    <source>
        <dbReference type="Proteomes" id="UP000694044"/>
    </source>
</evidence>
<organism evidence="5 6">
    <name type="scientific">Phytophthora pseudosyringae</name>
    <dbReference type="NCBI Taxonomy" id="221518"/>
    <lineage>
        <taxon>Eukaryota</taxon>
        <taxon>Sar</taxon>
        <taxon>Stramenopiles</taxon>
        <taxon>Oomycota</taxon>
        <taxon>Peronosporomycetes</taxon>
        <taxon>Peronosporales</taxon>
        <taxon>Peronosporaceae</taxon>
        <taxon>Phytophthora</taxon>
    </lineage>
</organism>
<feature type="region of interest" description="Disordered" evidence="3">
    <location>
        <begin position="148"/>
        <end position="168"/>
    </location>
</feature>
<dbReference type="SMART" id="SM00053">
    <property type="entry name" value="DYNc"/>
    <property type="match status" value="1"/>
</dbReference>
<sequence length="801" mass="90462">MRMSDMATGGSALSYAALQDAARRQSLDEPHAQPQDPQEAEESAQEEEKQQQEKTPPPPSKGLAAAVLNGCVGDFNRATEDVTNILADVELTLPQIVVIGEEGSGKSSVLESVAMLPLFPRHVDICTRLPILLKLRRVSHGNVEVKGDPELMPHCRGNSQPVNPPDKQQQIKMRLLYSDGREPIESERNFTPQEAAQLMSQWMEQIVTEQHDDNKLKGVVDHVLEIQVRSPHVPNLNLLDLPGIVAGKLIDEPEDMMQRTRALVEKYLKMPDTLVLAVVPAFERVRNSQAFQLVQQFKLTDKTIGVLTMVDRALDDADPEGPLAQVMSRLNGTSSDIVYLKEGYVAVRNRDTRLVPEVTLEEFKDEEDAWMEENLPRYIDRRLASSSVLVKKIEEMLADHVRRSWVPQVQAKIESEREKTGQKLASFGPDAQDIVNDFLRVSPSAARKRMLQLIKPIVPELMSIVDERMLQFAALVHADFLASRKEHELILAPFLAEKQWPFERSSGSLVAASMVILDSHDTYIADHLARILKNVVLHLASLVQRTIRSEKKREKSERLDRFPNLHFFFARVLWDRLNELLIDEDGLLERLEKSFREFDPESSSNLQLPTRTKKISSKGAGALKRLANDFELYLDSNGFQNTSFDEVYLPTDISKETLLTRDISRLIISAQVPNLAKPRPRGVGDMPGQDGFNFASSFTPNGFTFEVPGGKHTSEESHEIGEFELRFFFALTSHVVAPFLRSICDVSDLARRMQEYVSCFPDVATSTTHIFFEKTSNKRKKLVKMEKRLDMAAARLQSSFP</sequence>
<dbReference type="Pfam" id="PF00350">
    <property type="entry name" value="Dynamin_N"/>
    <property type="match status" value="1"/>
</dbReference>
<dbReference type="PANTHER" id="PTHR11566:SF21">
    <property type="entry name" value="DYNAMIN RELATED PROTEIN 1, ISOFORM A"/>
    <property type="match status" value="1"/>
</dbReference>
<dbReference type="PANTHER" id="PTHR11566">
    <property type="entry name" value="DYNAMIN"/>
    <property type="match status" value="1"/>
</dbReference>
<evidence type="ECO:0000256" key="3">
    <source>
        <dbReference type="SAM" id="MobiDB-lite"/>
    </source>
</evidence>
<evidence type="ECO:0000313" key="5">
    <source>
        <dbReference type="EMBL" id="KAG7377001.1"/>
    </source>
</evidence>
<evidence type="ECO:0000259" key="4">
    <source>
        <dbReference type="PROSITE" id="PS51718"/>
    </source>
</evidence>
<dbReference type="InterPro" id="IPR001401">
    <property type="entry name" value="Dynamin_GTPase"/>
</dbReference>
<keyword evidence="6" id="KW-1185">Reference proteome</keyword>
<keyword evidence="1" id="KW-0547">Nucleotide-binding</keyword>
<name>A0A8T1V7J7_9STRA</name>
<feature type="compositionally biased region" description="Basic and acidic residues" evidence="3">
    <location>
        <begin position="21"/>
        <end position="31"/>
    </location>
</feature>
<protein>
    <recommendedName>
        <fullName evidence="4">Dynamin-type G domain-containing protein</fullName>
    </recommendedName>
</protein>